<evidence type="ECO:0000313" key="4">
    <source>
        <dbReference type="Proteomes" id="UP000620064"/>
    </source>
</evidence>
<feature type="transmembrane region" description="Helical" evidence="1">
    <location>
        <begin position="43"/>
        <end position="72"/>
    </location>
</feature>
<feature type="transmembrane region" description="Helical" evidence="1">
    <location>
        <begin position="84"/>
        <end position="107"/>
    </location>
</feature>
<keyword evidence="1" id="KW-1133">Transmembrane helix</keyword>
<dbReference type="RefSeq" id="WP_229663400.1">
    <property type="nucleotide sequence ID" value="NZ_BMLV01000002.1"/>
</dbReference>
<dbReference type="Proteomes" id="UP000620064">
    <property type="component" value="Unassembled WGS sequence"/>
</dbReference>
<dbReference type="EMBL" id="BMLV01000002">
    <property type="protein sequence ID" value="GGP04098.1"/>
    <property type="molecule type" value="Genomic_DNA"/>
</dbReference>
<proteinExistence type="predicted"/>
<keyword evidence="4" id="KW-1185">Reference proteome</keyword>
<gene>
    <name evidence="3" type="ORF">GCM10010992_15050</name>
</gene>
<feature type="transmembrane region" description="Helical" evidence="1">
    <location>
        <begin position="127"/>
        <end position="152"/>
    </location>
</feature>
<keyword evidence="1" id="KW-0812">Transmembrane</keyword>
<sequence length="164" mass="19132">MKNFIQNSIQSQKIFYRYFRRKGFKRFFKENILETDGSNKNKAFSIALGIFIGLSPFWGFHSVLVISLAVILKLNKFLSFIFSQIISLPFFVPFTIAASLFFGSYFISGEKPLTEQEFNLETVKENLLQYIIGSLIFASLFSVIAGFIFYFLMKFFKEKKEKTH</sequence>
<protein>
    <recommendedName>
        <fullName evidence="2">DUF2062 domain-containing protein</fullName>
    </recommendedName>
</protein>
<evidence type="ECO:0000256" key="1">
    <source>
        <dbReference type="SAM" id="Phobius"/>
    </source>
</evidence>
<organism evidence="3 4">
    <name type="scientific">Cloacibacterium rupense</name>
    <dbReference type="NCBI Taxonomy" id="517423"/>
    <lineage>
        <taxon>Bacteria</taxon>
        <taxon>Pseudomonadati</taxon>
        <taxon>Bacteroidota</taxon>
        <taxon>Flavobacteriia</taxon>
        <taxon>Flavobacteriales</taxon>
        <taxon>Weeksellaceae</taxon>
    </lineage>
</organism>
<keyword evidence="1" id="KW-0472">Membrane</keyword>
<comment type="caution">
    <text evidence="3">The sequence shown here is derived from an EMBL/GenBank/DDBJ whole genome shotgun (WGS) entry which is preliminary data.</text>
</comment>
<dbReference type="Pfam" id="PF09835">
    <property type="entry name" value="DUF2062"/>
    <property type="match status" value="1"/>
</dbReference>
<feature type="domain" description="DUF2062" evidence="2">
    <location>
        <begin position="31"/>
        <end position="161"/>
    </location>
</feature>
<reference evidence="4" key="1">
    <citation type="journal article" date="2019" name="Int. J. Syst. Evol. Microbiol.">
        <title>The Global Catalogue of Microorganisms (GCM) 10K type strain sequencing project: providing services to taxonomists for standard genome sequencing and annotation.</title>
        <authorList>
            <consortium name="The Broad Institute Genomics Platform"/>
            <consortium name="The Broad Institute Genome Sequencing Center for Infectious Disease"/>
            <person name="Wu L."/>
            <person name="Ma J."/>
        </authorList>
    </citation>
    <scope>NUCLEOTIDE SEQUENCE [LARGE SCALE GENOMIC DNA]</scope>
    <source>
        <strain evidence="4">CGMCC 1.7656</strain>
    </source>
</reference>
<accession>A0ABQ2NJL1</accession>
<evidence type="ECO:0000259" key="2">
    <source>
        <dbReference type="Pfam" id="PF09835"/>
    </source>
</evidence>
<dbReference type="InterPro" id="IPR018639">
    <property type="entry name" value="DUF2062"/>
</dbReference>
<dbReference type="PANTHER" id="PTHR40547:SF1">
    <property type="entry name" value="SLL0298 PROTEIN"/>
    <property type="match status" value="1"/>
</dbReference>
<name>A0ABQ2NJL1_9FLAO</name>
<dbReference type="PANTHER" id="PTHR40547">
    <property type="entry name" value="SLL0298 PROTEIN"/>
    <property type="match status" value="1"/>
</dbReference>
<evidence type="ECO:0000313" key="3">
    <source>
        <dbReference type="EMBL" id="GGP04098.1"/>
    </source>
</evidence>